<comment type="pathway">
    <text evidence="4">Protein modification; protein ubiquitination.</text>
</comment>
<sequence length="986" mass="112790">MATDENPFKRFCPKVQLEIQRHYPPNFKVLTTHFPTVPLRLNATLEDTFGFTLCHPDIRKFLKNIKYLSPKTVAKEVTYLPYTATQSDQGVYVWHPLLSLFNIEVALNEYLQASSGTKQTSLNYLFSCFVRLSYLESYDVRTHCIPLVHSAVARSVTSGSNSDLGEEVMKMCRMNFVSERATLPQTLEFLTNLIGQLSHEEMCRIFTPILLKFSEPFISNTSPDVIPTCHFVPYSVLFSVARIAQLFTSMLLDFRGLTTPLDFEFKTILGPLFRVSPINTYPSHFKDASTLTTSSIEGMCGMLNQRLTTLCEVAHQTFKPLFKHNSHSIFLWLSLFLKRNHPRGSLGLQLRTNTFQQTLYATDGMGLNVTTLLLKFCQKLCEGKLVSKINSFYCLIENNSSFESAVSRIGTNPSSVPVPHILELCKESKLCHCEDTEDLILDLSPDFSFPTQLFHVTHFALSVYYVPVIDTFINKSRQLAEIKDILPTLENQPLLKATYEDLIGSYLSLKSHLLSENLVQMLTQFCLFSCDWFLFLTGTKHKVTPQIACIPEFYLSNVLEILQFLSATCKDTLVTLQPDYSKFIQFSTVFLNNSDLILNPHKRGKIAEVLGTLTHSDNDTRHFLVSHTDRIRETLQSDRMALRHFLPGLLKVFAEIEVTGDDLEFEQKFTYRHSMYDLIELLWSSAPFKPCLDTLCREVLDRTYSTPPVLLKFLNALINDATFLLDEGLSHVQNVAVIEKLKSGTKWHELSEEEKNSKITELGQETRLARTMNRLAERTIHTLVRISHETPQILTIPVQIDSLATMLNYFLNQLTGPKNRTLNVLDREQLSFKPLDLLCHILEVYFNMAQFDTFLIAVVSDGRSYSESLLINTQKVLGVAKAPFDKMEKWQEICGKFSNTKRTLECNNISIENIPEEFLDALMNTLMSDPILLPSGNVVDRATIERHILNQKNDPFSRQPLSIEELEPIPELKERIEKWQRDKSNN</sequence>
<feature type="domain" description="U-box" evidence="11">
    <location>
        <begin position="913"/>
        <end position="986"/>
    </location>
</feature>
<evidence type="ECO:0000256" key="6">
    <source>
        <dbReference type="ARBA" id="ARBA00012483"/>
    </source>
</evidence>
<keyword evidence="13" id="KW-1185">Reference proteome</keyword>
<keyword evidence="8" id="KW-0808">Transferase</keyword>
<dbReference type="InterPro" id="IPR019474">
    <property type="entry name" value="Ub_conjug_fac_E4_core"/>
</dbReference>
<dbReference type="Pfam" id="PF10408">
    <property type="entry name" value="Ufd2P_core"/>
    <property type="match status" value="1"/>
</dbReference>
<dbReference type="GO" id="GO:0000209">
    <property type="term" value="P:protein polyubiquitination"/>
    <property type="evidence" value="ECO:0007669"/>
    <property type="project" value="TreeGrafter"/>
</dbReference>
<evidence type="ECO:0000256" key="2">
    <source>
        <dbReference type="ARBA" id="ARBA00004123"/>
    </source>
</evidence>
<dbReference type="FunFam" id="3.30.40.10:FF:000055">
    <property type="entry name" value="Ubiquitin conjugation factor e4 a"/>
    <property type="match status" value="1"/>
</dbReference>
<evidence type="ECO:0000256" key="4">
    <source>
        <dbReference type="ARBA" id="ARBA00004906"/>
    </source>
</evidence>
<dbReference type="GO" id="GO:0005634">
    <property type="term" value="C:nucleus"/>
    <property type="evidence" value="ECO:0007669"/>
    <property type="project" value="UniProtKB-SubCell"/>
</dbReference>
<comment type="caution">
    <text evidence="12">The sequence shown here is derived from an EMBL/GenBank/DDBJ whole genome shotgun (WGS) entry which is preliminary data.</text>
</comment>
<dbReference type="GO" id="GO:0000151">
    <property type="term" value="C:ubiquitin ligase complex"/>
    <property type="evidence" value="ECO:0007669"/>
    <property type="project" value="InterPro"/>
</dbReference>
<keyword evidence="7" id="KW-0963">Cytoplasm</keyword>
<dbReference type="SMART" id="SM00504">
    <property type="entry name" value="Ubox"/>
    <property type="match status" value="1"/>
</dbReference>
<dbReference type="InterPro" id="IPR003613">
    <property type="entry name" value="Ubox_domain"/>
</dbReference>
<evidence type="ECO:0000313" key="12">
    <source>
        <dbReference type="EMBL" id="KAI6659756.1"/>
    </source>
</evidence>
<proteinExistence type="inferred from homology"/>
<dbReference type="EC" id="2.3.2.27" evidence="6"/>
<evidence type="ECO:0000256" key="10">
    <source>
        <dbReference type="ARBA" id="ARBA00023242"/>
    </source>
</evidence>
<dbReference type="CDD" id="cd16658">
    <property type="entry name" value="RING-Ubox_UBE4B"/>
    <property type="match status" value="1"/>
</dbReference>
<keyword evidence="10" id="KW-0539">Nucleus</keyword>
<evidence type="ECO:0000256" key="1">
    <source>
        <dbReference type="ARBA" id="ARBA00000900"/>
    </source>
</evidence>
<dbReference type="PROSITE" id="PS51698">
    <property type="entry name" value="U_BOX"/>
    <property type="match status" value="1"/>
</dbReference>
<evidence type="ECO:0000256" key="8">
    <source>
        <dbReference type="ARBA" id="ARBA00022679"/>
    </source>
</evidence>
<dbReference type="InterPro" id="IPR045132">
    <property type="entry name" value="UBE4"/>
</dbReference>
<name>A0AAV7KHE3_9METZ</name>
<dbReference type="PANTHER" id="PTHR13931">
    <property type="entry name" value="UBIQUITINATION FACTOR E4"/>
    <property type="match status" value="1"/>
</dbReference>
<evidence type="ECO:0000256" key="7">
    <source>
        <dbReference type="ARBA" id="ARBA00022490"/>
    </source>
</evidence>
<reference evidence="12 13" key="1">
    <citation type="journal article" date="2023" name="BMC Biol.">
        <title>The compact genome of the sponge Oopsacas minuta (Hexactinellida) is lacking key metazoan core genes.</title>
        <authorList>
            <person name="Santini S."/>
            <person name="Schenkelaars Q."/>
            <person name="Jourda C."/>
            <person name="Duchesne M."/>
            <person name="Belahbib H."/>
            <person name="Rocher C."/>
            <person name="Selva M."/>
            <person name="Riesgo A."/>
            <person name="Vervoort M."/>
            <person name="Leys S.P."/>
            <person name="Kodjabachian L."/>
            <person name="Le Bivic A."/>
            <person name="Borchiellini C."/>
            <person name="Claverie J.M."/>
            <person name="Renard E."/>
        </authorList>
    </citation>
    <scope>NUCLEOTIDE SEQUENCE [LARGE SCALE GENOMIC DNA]</scope>
    <source>
        <strain evidence="12">SPO-2</strain>
    </source>
</reference>
<dbReference type="GO" id="GO:0005737">
    <property type="term" value="C:cytoplasm"/>
    <property type="evidence" value="ECO:0007669"/>
    <property type="project" value="UniProtKB-SubCell"/>
</dbReference>
<evidence type="ECO:0000256" key="3">
    <source>
        <dbReference type="ARBA" id="ARBA00004496"/>
    </source>
</evidence>
<evidence type="ECO:0000256" key="9">
    <source>
        <dbReference type="ARBA" id="ARBA00022786"/>
    </source>
</evidence>
<dbReference type="Gene3D" id="3.30.40.10">
    <property type="entry name" value="Zinc/RING finger domain, C3HC4 (zinc finger)"/>
    <property type="match status" value="1"/>
</dbReference>
<dbReference type="GO" id="GO:0036503">
    <property type="term" value="P:ERAD pathway"/>
    <property type="evidence" value="ECO:0007669"/>
    <property type="project" value="InterPro"/>
</dbReference>
<protein>
    <recommendedName>
        <fullName evidence="6">RING-type E3 ubiquitin transferase</fullName>
        <ecNumber evidence="6">2.3.2.27</ecNumber>
    </recommendedName>
</protein>
<comment type="catalytic activity">
    <reaction evidence="1">
        <text>S-ubiquitinyl-[E2 ubiquitin-conjugating enzyme]-L-cysteine + [acceptor protein]-L-lysine = [E2 ubiquitin-conjugating enzyme]-L-cysteine + N(6)-ubiquitinyl-[acceptor protein]-L-lysine.</text>
        <dbReference type="EC" id="2.3.2.27"/>
    </reaction>
</comment>
<evidence type="ECO:0000259" key="11">
    <source>
        <dbReference type="PROSITE" id="PS51698"/>
    </source>
</evidence>
<dbReference type="PANTHER" id="PTHR13931:SF2">
    <property type="entry name" value="UBIQUITIN CONJUGATION FACTOR E4 B"/>
    <property type="match status" value="1"/>
</dbReference>
<comment type="subcellular location">
    <subcellularLocation>
        <location evidence="3">Cytoplasm</location>
    </subcellularLocation>
    <subcellularLocation>
        <location evidence="2">Nucleus</location>
    </subcellularLocation>
</comment>
<dbReference type="SUPFAM" id="SSF57850">
    <property type="entry name" value="RING/U-box"/>
    <property type="match status" value="1"/>
</dbReference>
<keyword evidence="9" id="KW-0833">Ubl conjugation pathway</keyword>
<accession>A0AAV7KHE3</accession>
<dbReference type="Proteomes" id="UP001165289">
    <property type="component" value="Unassembled WGS sequence"/>
</dbReference>
<dbReference type="AlphaFoldDB" id="A0AAV7KHE3"/>
<evidence type="ECO:0000256" key="5">
    <source>
        <dbReference type="ARBA" id="ARBA00007434"/>
    </source>
</evidence>
<organism evidence="12 13">
    <name type="scientific">Oopsacas minuta</name>
    <dbReference type="NCBI Taxonomy" id="111878"/>
    <lineage>
        <taxon>Eukaryota</taxon>
        <taxon>Metazoa</taxon>
        <taxon>Porifera</taxon>
        <taxon>Hexactinellida</taxon>
        <taxon>Hexasterophora</taxon>
        <taxon>Lyssacinosida</taxon>
        <taxon>Leucopsacidae</taxon>
        <taxon>Oopsacas</taxon>
    </lineage>
</organism>
<dbReference type="GO" id="GO:0006511">
    <property type="term" value="P:ubiquitin-dependent protein catabolic process"/>
    <property type="evidence" value="ECO:0007669"/>
    <property type="project" value="InterPro"/>
</dbReference>
<dbReference type="Pfam" id="PF04564">
    <property type="entry name" value="U-box"/>
    <property type="match status" value="1"/>
</dbReference>
<dbReference type="GO" id="GO:0034450">
    <property type="term" value="F:ubiquitin-ubiquitin ligase activity"/>
    <property type="evidence" value="ECO:0007669"/>
    <property type="project" value="InterPro"/>
</dbReference>
<evidence type="ECO:0000313" key="13">
    <source>
        <dbReference type="Proteomes" id="UP001165289"/>
    </source>
</evidence>
<gene>
    <name evidence="12" type="ORF">LOD99_10689</name>
</gene>
<dbReference type="EMBL" id="JAKMXF010000051">
    <property type="protein sequence ID" value="KAI6659756.1"/>
    <property type="molecule type" value="Genomic_DNA"/>
</dbReference>
<dbReference type="InterPro" id="IPR013083">
    <property type="entry name" value="Znf_RING/FYVE/PHD"/>
</dbReference>
<comment type="similarity">
    <text evidence="5">Belongs to the ubiquitin conjugation factor E4 family.</text>
</comment>